<dbReference type="HOGENOM" id="CLU_1956714_0_0_0"/>
<sequence length="128" mass="15062">MNDRGPSTARALHAPLRMTGLRWSAIRELSMPWDVRLEDEQGRPLIPSDVYVEFSMIPEDESLAATKILRIIDRYADTVLNHLQMDDFLREWSQLQPNPMDHIEWELVRRMAEQCKAEPHTYLRFIGD</sequence>
<protein>
    <submittedName>
        <fullName evidence="1">Uncharacterized protein</fullName>
    </submittedName>
</protein>
<accession>Q1IV42</accession>
<organism evidence="1 2">
    <name type="scientific">Koribacter versatilis (strain Ellin345)</name>
    <dbReference type="NCBI Taxonomy" id="204669"/>
    <lineage>
        <taxon>Bacteria</taxon>
        <taxon>Pseudomonadati</taxon>
        <taxon>Acidobacteriota</taxon>
        <taxon>Terriglobia</taxon>
        <taxon>Terriglobales</taxon>
        <taxon>Candidatus Korobacteraceae</taxon>
        <taxon>Candidatus Korobacter</taxon>
    </lineage>
</organism>
<dbReference type="KEGG" id="aba:Acid345_0253"/>
<name>Q1IV42_KORVE</name>
<gene>
    <name evidence="1" type="ordered locus">Acid345_0253</name>
</gene>
<dbReference type="Proteomes" id="UP000002432">
    <property type="component" value="Chromosome"/>
</dbReference>
<dbReference type="EnsemblBacteria" id="ABF39258">
    <property type="protein sequence ID" value="ABF39258"/>
    <property type="gene ID" value="Acid345_0253"/>
</dbReference>
<keyword evidence="2" id="KW-1185">Reference proteome</keyword>
<reference evidence="1 2" key="1">
    <citation type="journal article" date="2009" name="Appl. Environ. Microbiol.">
        <title>Three genomes from the phylum Acidobacteria provide insight into the lifestyles of these microorganisms in soils.</title>
        <authorList>
            <person name="Ward N.L."/>
            <person name="Challacombe J.F."/>
            <person name="Janssen P.H."/>
            <person name="Henrissat B."/>
            <person name="Coutinho P.M."/>
            <person name="Wu M."/>
            <person name="Xie G."/>
            <person name="Haft D.H."/>
            <person name="Sait M."/>
            <person name="Badger J."/>
            <person name="Barabote R.D."/>
            <person name="Bradley B."/>
            <person name="Brettin T.S."/>
            <person name="Brinkac L.M."/>
            <person name="Bruce D."/>
            <person name="Creasy T."/>
            <person name="Daugherty S.C."/>
            <person name="Davidsen T.M."/>
            <person name="DeBoy R.T."/>
            <person name="Detter J.C."/>
            <person name="Dodson R.J."/>
            <person name="Durkin A.S."/>
            <person name="Ganapathy A."/>
            <person name="Gwinn-Giglio M."/>
            <person name="Han C.S."/>
            <person name="Khouri H."/>
            <person name="Kiss H."/>
            <person name="Kothari S.P."/>
            <person name="Madupu R."/>
            <person name="Nelson K.E."/>
            <person name="Nelson W.C."/>
            <person name="Paulsen I."/>
            <person name="Penn K."/>
            <person name="Ren Q."/>
            <person name="Rosovitz M.J."/>
            <person name="Selengut J.D."/>
            <person name="Shrivastava S."/>
            <person name="Sullivan S.A."/>
            <person name="Tapia R."/>
            <person name="Thompson L.S."/>
            <person name="Watkins K.L."/>
            <person name="Yang Q."/>
            <person name="Yu C."/>
            <person name="Zafar N."/>
            <person name="Zhou L."/>
            <person name="Kuske C.R."/>
        </authorList>
    </citation>
    <scope>NUCLEOTIDE SEQUENCE [LARGE SCALE GENOMIC DNA]</scope>
    <source>
        <strain evidence="1 2">Ellin345</strain>
    </source>
</reference>
<evidence type="ECO:0000313" key="2">
    <source>
        <dbReference type="Proteomes" id="UP000002432"/>
    </source>
</evidence>
<proteinExistence type="predicted"/>
<evidence type="ECO:0000313" key="1">
    <source>
        <dbReference type="EMBL" id="ABF39258.1"/>
    </source>
</evidence>
<dbReference type="AlphaFoldDB" id="Q1IV42"/>
<dbReference type="EMBL" id="CP000360">
    <property type="protein sequence ID" value="ABF39258.1"/>
    <property type="molecule type" value="Genomic_DNA"/>
</dbReference>